<dbReference type="InterPro" id="IPR000594">
    <property type="entry name" value="ThiF_NAD_FAD-bd"/>
</dbReference>
<accession>A0A6N8JEG3</accession>
<dbReference type="InterPro" id="IPR032701">
    <property type="entry name" value="Prok-E2_B_dom"/>
</dbReference>
<name>A0A6N8JEG3_9BACT</name>
<organism evidence="3 4">
    <name type="scientific">Chitinophaga oryziterrae</name>
    <dbReference type="NCBI Taxonomy" id="1031224"/>
    <lineage>
        <taxon>Bacteria</taxon>
        <taxon>Pseudomonadati</taxon>
        <taxon>Bacteroidota</taxon>
        <taxon>Chitinophagia</taxon>
        <taxon>Chitinophagales</taxon>
        <taxon>Chitinophagaceae</taxon>
        <taxon>Chitinophaga</taxon>
    </lineage>
</organism>
<dbReference type="OrthoDB" id="9804150at2"/>
<sequence>MMDFENAKAIVLQELGQIETIYELSTEEKEQLKYNVHSTYLSVDTEFLGKEGVVQSITFHIHLPMSFPMVMPKISLPVVELEKYRSFPHIDEKGGICLFDDDTTRTNPENPVGILLSCLRRAKEIIEQGLAKTNYNDYKEEFLVYWLYRYNGEPDLDMAVLQLFSGDPDPAKVNMIKLDEPLHLFSYVVHQNDENATTFLNYLGFRKLSYKDQPICHLGPVSWNYVPPFNLRNKDVKQIVSRLPKEVVNRFKNFINSGKTPKFLTASVLLNGRYHLIGWRHADFKVVGKRKGFRNGKITNYELLSSLQANDPVVRTSPQEYSPDQKQLRSIGKIFDAKGNKKFLVAGLGSIGSNLIYFLNTYNDPEFRLVDPDDLSLDNINRHLLGFIYSARGKAVGVKSYLIHKNPFQKVEYRKESVLDVMRNAPEFVNNADYIFIAIGKTNIEQYLGSLVESGKITKPMFILWVEPYLSAGHAVYLHPGSRPFRSYFEDYELFKYNVVHRDAYLSNHPLLHLKQAGCQTTYVPYGMVDITLFLSGIFPYINKIISHGRKDSCALSWVGDLDQLRALNIPLSDFATSVNERTITIHEG</sequence>
<dbReference type="Pfam" id="PF00899">
    <property type="entry name" value="ThiF"/>
    <property type="match status" value="1"/>
</dbReference>
<evidence type="ECO:0000259" key="2">
    <source>
        <dbReference type="Pfam" id="PF14461"/>
    </source>
</evidence>
<comment type="caution">
    <text evidence="3">The sequence shown here is derived from an EMBL/GenBank/DDBJ whole genome shotgun (WGS) entry which is preliminary data.</text>
</comment>
<dbReference type="RefSeq" id="WP_157301460.1">
    <property type="nucleotide sequence ID" value="NZ_BAAAZB010000002.1"/>
</dbReference>
<evidence type="ECO:0000259" key="1">
    <source>
        <dbReference type="Pfam" id="PF00899"/>
    </source>
</evidence>
<feature type="domain" description="Prokaryotic E2 family B" evidence="2">
    <location>
        <begin position="56"/>
        <end position="146"/>
    </location>
</feature>
<dbReference type="EMBL" id="WRXO01000005">
    <property type="protein sequence ID" value="MVT42861.1"/>
    <property type="molecule type" value="Genomic_DNA"/>
</dbReference>
<dbReference type="Gene3D" id="3.40.50.720">
    <property type="entry name" value="NAD(P)-binding Rossmann-like Domain"/>
    <property type="match status" value="1"/>
</dbReference>
<dbReference type="SUPFAM" id="SSF69572">
    <property type="entry name" value="Activating enzymes of the ubiquitin-like proteins"/>
    <property type="match status" value="1"/>
</dbReference>
<keyword evidence="4" id="KW-1185">Reference proteome</keyword>
<evidence type="ECO:0000313" key="4">
    <source>
        <dbReference type="Proteomes" id="UP000468388"/>
    </source>
</evidence>
<proteinExistence type="predicted"/>
<protein>
    <submittedName>
        <fullName evidence="3">Uncharacterized protein</fullName>
    </submittedName>
</protein>
<dbReference type="InterPro" id="IPR035985">
    <property type="entry name" value="Ubiquitin-activating_enz"/>
</dbReference>
<reference evidence="3 4" key="1">
    <citation type="submission" date="2019-12" db="EMBL/GenBank/DDBJ databases">
        <title>The draft genomic sequence of strain Chitinophaga oryziterrae JCM 16595.</title>
        <authorList>
            <person name="Zhang X."/>
        </authorList>
    </citation>
    <scope>NUCLEOTIDE SEQUENCE [LARGE SCALE GENOMIC DNA]</scope>
    <source>
        <strain evidence="3 4">JCM 16595</strain>
    </source>
</reference>
<gene>
    <name evidence="3" type="ORF">GO495_19860</name>
</gene>
<dbReference type="Proteomes" id="UP000468388">
    <property type="component" value="Unassembled WGS sequence"/>
</dbReference>
<dbReference type="Pfam" id="PF14461">
    <property type="entry name" value="Prok-E2_B"/>
    <property type="match status" value="1"/>
</dbReference>
<dbReference type="AlphaFoldDB" id="A0A6N8JEG3"/>
<evidence type="ECO:0000313" key="3">
    <source>
        <dbReference type="EMBL" id="MVT42861.1"/>
    </source>
</evidence>
<dbReference type="GO" id="GO:0008641">
    <property type="term" value="F:ubiquitin-like modifier activating enzyme activity"/>
    <property type="evidence" value="ECO:0007669"/>
    <property type="project" value="InterPro"/>
</dbReference>
<feature type="domain" description="THIF-type NAD/FAD binding fold" evidence="1">
    <location>
        <begin position="340"/>
        <end position="448"/>
    </location>
</feature>